<protein>
    <submittedName>
        <fullName evidence="2">Uncharacterized protein</fullName>
    </submittedName>
</protein>
<proteinExistence type="predicted"/>
<dbReference type="RefSeq" id="WP_345580718.1">
    <property type="nucleotide sequence ID" value="NZ_BAABDQ010000079.1"/>
</dbReference>
<gene>
    <name evidence="2" type="ORF">GCM10022419_134070</name>
</gene>
<evidence type="ECO:0000313" key="3">
    <source>
        <dbReference type="Proteomes" id="UP001500630"/>
    </source>
</evidence>
<feature type="region of interest" description="Disordered" evidence="1">
    <location>
        <begin position="113"/>
        <end position="136"/>
    </location>
</feature>
<organism evidence="2 3">
    <name type="scientific">Nonomuraea rosea</name>
    <dbReference type="NCBI Taxonomy" id="638574"/>
    <lineage>
        <taxon>Bacteria</taxon>
        <taxon>Bacillati</taxon>
        <taxon>Actinomycetota</taxon>
        <taxon>Actinomycetes</taxon>
        <taxon>Streptosporangiales</taxon>
        <taxon>Streptosporangiaceae</taxon>
        <taxon>Nonomuraea</taxon>
    </lineage>
</organism>
<keyword evidence="3" id="KW-1185">Reference proteome</keyword>
<feature type="region of interest" description="Disordered" evidence="1">
    <location>
        <begin position="1"/>
        <end position="23"/>
    </location>
</feature>
<evidence type="ECO:0000313" key="2">
    <source>
        <dbReference type="EMBL" id="GAA3625682.1"/>
    </source>
</evidence>
<sequence>MSDATDSPAGAGHAYTVPARPDGWPDLLGRRPLSAAERARLRAALQTAAPAVAAPDPSSGMCFLTITGLDRAADPARAMRLRGRIHAAVRTAAERRRTSYQSTEATITIGISGPDARHRRTTGRAERRKRLKSNHDERRLVGPPWAVSVSEMFDGMLRKRRWRARALLVMKREKRRIGEEVPCMV</sequence>
<accession>A0ABP7A6A5</accession>
<evidence type="ECO:0000256" key="1">
    <source>
        <dbReference type="SAM" id="MobiDB-lite"/>
    </source>
</evidence>
<dbReference type="EMBL" id="BAABDQ010000079">
    <property type="protein sequence ID" value="GAA3625682.1"/>
    <property type="molecule type" value="Genomic_DNA"/>
</dbReference>
<dbReference type="Proteomes" id="UP001500630">
    <property type="component" value="Unassembled WGS sequence"/>
</dbReference>
<feature type="compositionally biased region" description="Basic residues" evidence="1">
    <location>
        <begin position="117"/>
        <end position="132"/>
    </location>
</feature>
<name>A0ABP7A6A5_9ACTN</name>
<comment type="caution">
    <text evidence="2">The sequence shown here is derived from an EMBL/GenBank/DDBJ whole genome shotgun (WGS) entry which is preliminary data.</text>
</comment>
<reference evidence="3" key="1">
    <citation type="journal article" date="2019" name="Int. J. Syst. Evol. Microbiol.">
        <title>The Global Catalogue of Microorganisms (GCM) 10K type strain sequencing project: providing services to taxonomists for standard genome sequencing and annotation.</title>
        <authorList>
            <consortium name="The Broad Institute Genomics Platform"/>
            <consortium name="The Broad Institute Genome Sequencing Center for Infectious Disease"/>
            <person name="Wu L."/>
            <person name="Ma J."/>
        </authorList>
    </citation>
    <scope>NUCLEOTIDE SEQUENCE [LARGE SCALE GENOMIC DNA]</scope>
    <source>
        <strain evidence="3">JCM 17326</strain>
    </source>
</reference>